<feature type="signal peptide" evidence="2">
    <location>
        <begin position="1"/>
        <end position="19"/>
    </location>
</feature>
<dbReference type="STRING" id="477690.SAMN05216474_0575"/>
<evidence type="ECO:0000313" key="5">
    <source>
        <dbReference type="Proteomes" id="UP000236454"/>
    </source>
</evidence>
<reference evidence="4 5" key="1">
    <citation type="submission" date="2016-10" db="EMBL/GenBank/DDBJ databases">
        <authorList>
            <person name="de Groot N.N."/>
        </authorList>
    </citation>
    <scope>NUCLEOTIDE SEQUENCE [LARGE SCALE GENOMIC DNA]</scope>
    <source>
        <strain evidence="4 5">CGMCC 1.7005</strain>
    </source>
</reference>
<evidence type="ECO:0000256" key="1">
    <source>
        <dbReference type="ARBA" id="ARBA00022729"/>
    </source>
</evidence>
<feature type="domain" description="Secretion system C-terminal sorting" evidence="3">
    <location>
        <begin position="1268"/>
        <end position="1330"/>
    </location>
</feature>
<accession>A0A1I6XZZ4</accession>
<feature type="chain" id="PRO_5014770541" evidence="2">
    <location>
        <begin position="20"/>
        <end position="1334"/>
    </location>
</feature>
<protein>
    <submittedName>
        <fullName evidence="4">Por secretion system C-terminal sorting domain-containing protein</fullName>
    </submittedName>
</protein>
<organism evidence="4 5">
    <name type="scientific">Lishizhenia tianjinensis</name>
    <dbReference type="NCBI Taxonomy" id="477690"/>
    <lineage>
        <taxon>Bacteria</taxon>
        <taxon>Pseudomonadati</taxon>
        <taxon>Bacteroidota</taxon>
        <taxon>Flavobacteriia</taxon>
        <taxon>Flavobacteriales</taxon>
        <taxon>Crocinitomicaceae</taxon>
        <taxon>Lishizhenia</taxon>
    </lineage>
</organism>
<sequence length="1334" mass="148978">MKKHLYLFLILFVSIISRANWSPVSTGINDHFNGVILWDTLAVLIGNQGIYCNTQVDSSPSSFNRFVMNNSDSLLYNNMQFKDMIELSSGEVMIAANDTVIHQAMLFRFNATNNTYSFTYTSPVNHSFNGIGKFGLDLFAVGDNGFIVEYDGLSSTVLNLNLSYIDLNDFVSSSTTYLIVADGYYFKSNLAPSAASPNVFFLPDNLKSSTFYNSSQFMLGGQNFYHSSTLPNSNSYHNYGDLNLKEMIRVGSKVFLATDHGVFNVLNTSSTANIEYQPSSLATNLNGIYYDNFGSQLMACGNNGALLYSSTTSIAQEPYVKITHNYECEGLNTPLRAQVGSSSSCSWYMDNVLVANTCGIYYPNGSNLTASTVSLVVSNAYFSDSTSAPYYYIDSADIDVPITYVDTILCRVGEIQLEVQNSEIDRTYSLEKLGSFSPLTPVVQGTGGSISLETDSLTDTGPYHINIGSVYGSCRWYQRDTFTVKIQDPKSFIHANKTNVEINETVQYYAQSTEATNFLWTFPTNASITTSNLEAPVVTYNSLSTPSLSLVSWTNEMCYDTATLIGPTVFNNPSLSNPCYIDTFNTNISTSPDSPFLAKLKNAQEGYFAIYRTYKEGIYSRNGTQKFNSEPGEYLVKYDDDDNMKWFVRQGTNSNNDISYQMMVEEAPNGDIYLAGSGGTYSYFYDNTGDSIFVHSGAYLIRLDSLGKIIWYNLVEPYGAYIRGLAVDNNGEAVISFATNDVIDVYINHNGTIIDTIPILPSTYYNIEGQIIKFDSNGAMKHRILHSNYYIDHISFDAQNRMYLIHNSGIENLIDNSSNSHNISWPNIPGNLVSSGVTIVCLDTASNYLWDFKTHDVNASASGIRLHDFHQEENGDLFLIMDNDVFGGNSSQLIYDSQDSVTTYTSGSFCFMKINGDGKMMWINGMTDTPVINDMYLEREKNSDTLYLISTGRLNNAPYNSPIRHINLASRGSIPVKFPMLRNTYFHAKYDTSGVLYTVNTSTSQNTPMIEEFNSDIVLKEDGFRHFKVINTSINYLPFTYSSFGGNIHVNEMNLEYFEHYDTECGTTYCPGYSLQTTDTVCIYGSYTYLDGHTVDSITTPGLYKGYYPVPNSNCHGDFQTYLYINTDNDVDAYDTVCIGDSYIFPDQTSVNNILSDFTQISTLYNSLGCDSTINTHIEVLQDIDLGTSVTGDSLYYNFPLFNYSYQWLECENNTYTAIPGATNSYYIAPANGSYSLSISNGYCSDTIACIDMDDLKIEDIPSMAVDIYPNPSTGEFNVQTLQGEYQLELLSINGELLRSYAVKEEKFVLDLSGYAKGVYFIRIDQKVYKIILK</sequence>
<evidence type="ECO:0000259" key="3">
    <source>
        <dbReference type="Pfam" id="PF18962"/>
    </source>
</evidence>
<dbReference type="Proteomes" id="UP000236454">
    <property type="component" value="Unassembled WGS sequence"/>
</dbReference>
<dbReference type="OrthoDB" id="9811934at2"/>
<dbReference type="EMBL" id="FPAS01000001">
    <property type="protein sequence ID" value="SFT43925.1"/>
    <property type="molecule type" value="Genomic_DNA"/>
</dbReference>
<dbReference type="NCBIfam" id="TIGR04183">
    <property type="entry name" value="Por_Secre_tail"/>
    <property type="match status" value="1"/>
</dbReference>
<name>A0A1I6XZZ4_9FLAO</name>
<keyword evidence="1 2" id="KW-0732">Signal</keyword>
<evidence type="ECO:0000256" key="2">
    <source>
        <dbReference type="SAM" id="SignalP"/>
    </source>
</evidence>
<evidence type="ECO:0000313" key="4">
    <source>
        <dbReference type="EMBL" id="SFT43925.1"/>
    </source>
</evidence>
<dbReference type="InterPro" id="IPR026444">
    <property type="entry name" value="Secre_tail"/>
</dbReference>
<dbReference type="RefSeq" id="WP_090246108.1">
    <property type="nucleotide sequence ID" value="NZ_FPAS01000001.1"/>
</dbReference>
<proteinExistence type="predicted"/>
<gene>
    <name evidence="4" type="ORF">SAMN05216474_0575</name>
</gene>
<keyword evidence="5" id="KW-1185">Reference proteome</keyword>
<dbReference type="Pfam" id="PF18962">
    <property type="entry name" value="Por_Secre_tail"/>
    <property type="match status" value="1"/>
</dbReference>